<dbReference type="InterPro" id="IPR001608">
    <property type="entry name" value="Ala_racemase_N"/>
</dbReference>
<dbReference type="STRING" id="36842.SAMN02194393_04692"/>
<dbReference type="OrthoDB" id="9804072at2"/>
<keyword evidence="7" id="KW-1185">Reference proteome</keyword>
<dbReference type="EMBL" id="FUZT01000015">
    <property type="protein sequence ID" value="SKC87321.1"/>
    <property type="molecule type" value="Genomic_DNA"/>
</dbReference>
<dbReference type="Gene3D" id="3.20.20.10">
    <property type="entry name" value="Alanine racemase"/>
    <property type="match status" value="1"/>
</dbReference>
<comment type="cofactor">
    <cofactor evidence="3">
        <name>pyridoxal 5'-phosphate</name>
        <dbReference type="ChEBI" id="CHEBI:597326"/>
    </cofactor>
</comment>
<sequence length="232" mass="27010">MDIIEENINNVLENIENACEKINKNPDEINLVAVTKTIEPERINTALKTGIKNIGENKVQEIMEKYDKINYNPHWHLIGHLQTNKVKYIIDKVDLIHSLDSIRLAEEINKRAKKINRIMNVLIQINIADDEAKFGISHNEIDGFIKELSKFENIKVEGLMTIVPYMDNKEKVRPYFRKMKEIFEDLKNCDYENINMKYLSMGMTNDYIVAIEEGANMIRVGTAIFGERDYSK</sequence>
<evidence type="ECO:0000313" key="6">
    <source>
        <dbReference type="EMBL" id="SKC87321.1"/>
    </source>
</evidence>
<gene>
    <name evidence="6" type="ORF">SAMN02194393_04692</name>
</gene>
<protein>
    <recommendedName>
        <fullName evidence="2">Pyridoxal phosphate homeostasis protein</fullName>
        <shortName evidence="2">PLP homeostasis protein</shortName>
    </recommendedName>
</protein>
<dbReference type="HAMAP" id="MF_02087">
    <property type="entry name" value="PLP_homeostasis"/>
    <property type="match status" value="1"/>
</dbReference>
<evidence type="ECO:0000256" key="4">
    <source>
        <dbReference type="RuleBase" id="RU004514"/>
    </source>
</evidence>
<organism evidence="6 7">
    <name type="scientific">Maledivibacter halophilus</name>
    <dbReference type="NCBI Taxonomy" id="36842"/>
    <lineage>
        <taxon>Bacteria</taxon>
        <taxon>Bacillati</taxon>
        <taxon>Bacillota</taxon>
        <taxon>Clostridia</taxon>
        <taxon>Peptostreptococcales</taxon>
        <taxon>Caminicellaceae</taxon>
        <taxon>Maledivibacter</taxon>
    </lineage>
</organism>
<evidence type="ECO:0000259" key="5">
    <source>
        <dbReference type="Pfam" id="PF01168"/>
    </source>
</evidence>
<feature type="modified residue" description="N6-(pyridoxal phosphate)lysine" evidence="2 3">
    <location>
        <position position="36"/>
    </location>
</feature>
<name>A0A1T5MGD8_9FIRM</name>
<dbReference type="InterPro" id="IPR029066">
    <property type="entry name" value="PLP-binding_barrel"/>
</dbReference>
<evidence type="ECO:0000256" key="1">
    <source>
        <dbReference type="ARBA" id="ARBA00022898"/>
    </source>
</evidence>
<dbReference type="GO" id="GO:0030170">
    <property type="term" value="F:pyridoxal phosphate binding"/>
    <property type="evidence" value="ECO:0007669"/>
    <property type="project" value="UniProtKB-UniRule"/>
</dbReference>
<comment type="function">
    <text evidence="2">Pyridoxal 5'-phosphate (PLP)-binding protein, which is involved in PLP homeostasis.</text>
</comment>
<dbReference type="NCBIfam" id="TIGR00044">
    <property type="entry name" value="YggS family pyridoxal phosphate-dependent enzyme"/>
    <property type="match status" value="1"/>
</dbReference>
<reference evidence="6 7" key="1">
    <citation type="submission" date="2017-02" db="EMBL/GenBank/DDBJ databases">
        <authorList>
            <person name="Peterson S.W."/>
        </authorList>
    </citation>
    <scope>NUCLEOTIDE SEQUENCE [LARGE SCALE GENOMIC DNA]</scope>
    <source>
        <strain evidence="6 7">M1</strain>
    </source>
</reference>
<keyword evidence="1 2" id="KW-0663">Pyridoxal phosphate</keyword>
<evidence type="ECO:0000256" key="3">
    <source>
        <dbReference type="PIRSR" id="PIRSR004848-1"/>
    </source>
</evidence>
<dbReference type="Proteomes" id="UP000190285">
    <property type="component" value="Unassembled WGS sequence"/>
</dbReference>
<dbReference type="SUPFAM" id="SSF51419">
    <property type="entry name" value="PLP-binding barrel"/>
    <property type="match status" value="1"/>
</dbReference>
<dbReference type="PIRSF" id="PIRSF004848">
    <property type="entry name" value="YBL036c_PLPDEIII"/>
    <property type="match status" value="1"/>
</dbReference>
<dbReference type="AlphaFoldDB" id="A0A1T5MGD8"/>
<evidence type="ECO:0000313" key="7">
    <source>
        <dbReference type="Proteomes" id="UP000190285"/>
    </source>
</evidence>
<dbReference type="InterPro" id="IPR011078">
    <property type="entry name" value="PyrdxlP_homeostasis"/>
</dbReference>
<feature type="domain" description="Alanine racemase N-terminal" evidence="5">
    <location>
        <begin position="10"/>
        <end position="228"/>
    </location>
</feature>
<dbReference type="PANTHER" id="PTHR10146:SF14">
    <property type="entry name" value="PYRIDOXAL PHOSPHATE HOMEOSTASIS PROTEIN"/>
    <property type="match status" value="1"/>
</dbReference>
<proteinExistence type="inferred from homology"/>
<dbReference type="Pfam" id="PF01168">
    <property type="entry name" value="Ala_racemase_N"/>
    <property type="match status" value="1"/>
</dbReference>
<dbReference type="PANTHER" id="PTHR10146">
    <property type="entry name" value="PROLINE SYNTHETASE CO-TRANSCRIBED BACTERIAL HOMOLOG PROTEIN"/>
    <property type="match status" value="1"/>
</dbReference>
<accession>A0A1T5MGD8</accession>
<dbReference type="RefSeq" id="WP_079495180.1">
    <property type="nucleotide sequence ID" value="NZ_FUZT01000015.1"/>
</dbReference>
<comment type="similarity">
    <text evidence="2 4">Belongs to the pyridoxal phosphate-binding protein YggS/PROSC family.</text>
</comment>
<dbReference type="FunFam" id="3.20.20.10:FF:000018">
    <property type="entry name" value="Pyridoxal phosphate homeostasis protein"/>
    <property type="match status" value="1"/>
</dbReference>
<dbReference type="CDD" id="cd00635">
    <property type="entry name" value="PLPDE_III_YBL036c_like"/>
    <property type="match status" value="1"/>
</dbReference>
<evidence type="ECO:0000256" key="2">
    <source>
        <dbReference type="HAMAP-Rule" id="MF_02087"/>
    </source>
</evidence>